<dbReference type="EMBL" id="JAPNKE010000002">
    <property type="protein sequence ID" value="MCY1010247.1"/>
    <property type="molecule type" value="Genomic_DNA"/>
</dbReference>
<comment type="caution">
    <text evidence="2">The sequence shown here is derived from an EMBL/GenBank/DDBJ whole genome shotgun (WGS) entry which is preliminary data.</text>
</comment>
<proteinExistence type="predicted"/>
<reference evidence="2" key="1">
    <citation type="submission" date="2022-11" db="EMBL/GenBank/DDBJ databases">
        <title>Minimal conservation of predation-associated metabolite biosynthetic gene clusters underscores biosynthetic potential of Myxococcota including descriptions for ten novel species: Archangium lansinium sp. nov., Myxococcus landrumus sp. nov., Nannocystis bai.</title>
        <authorList>
            <person name="Ahearne A."/>
            <person name="Stevens C."/>
            <person name="Phillips K."/>
        </authorList>
    </citation>
    <scope>NUCLEOTIDE SEQUENCE</scope>
    <source>
        <strain evidence="2">Na p29</strain>
    </source>
</reference>
<feature type="signal peptide" evidence="1">
    <location>
        <begin position="1"/>
        <end position="20"/>
    </location>
</feature>
<sequence length="41" mass="4250">MLRKILMLCPVLAFALPLVADGPALARPLAPRPAGGVVQGR</sequence>
<keyword evidence="3" id="KW-1185">Reference proteome</keyword>
<dbReference type="Proteomes" id="UP001150924">
    <property type="component" value="Unassembled WGS sequence"/>
</dbReference>
<evidence type="ECO:0000313" key="3">
    <source>
        <dbReference type="Proteomes" id="UP001150924"/>
    </source>
</evidence>
<organism evidence="2 3">
    <name type="scientific">Nannocystis pusilla</name>
    <dbReference type="NCBI Taxonomy" id="889268"/>
    <lineage>
        <taxon>Bacteria</taxon>
        <taxon>Pseudomonadati</taxon>
        <taxon>Myxococcota</taxon>
        <taxon>Polyangia</taxon>
        <taxon>Nannocystales</taxon>
        <taxon>Nannocystaceae</taxon>
        <taxon>Nannocystis</taxon>
    </lineage>
</organism>
<dbReference type="AlphaFoldDB" id="A0A9X3EU00"/>
<evidence type="ECO:0000313" key="2">
    <source>
        <dbReference type="EMBL" id="MCY1010247.1"/>
    </source>
</evidence>
<keyword evidence="1" id="KW-0732">Signal</keyword>
<gene>
    <name evidence="2" type="ORF">OV079_32705</name>
</gene>
<evidence type="ECO:0000256" key="1">
    <source>
        <dbReference type="SAM" id="SignalP"/>
    </source>
</evidence>
<accession>A0A9X3EU00</accession>
<dbReference type="RefSeq" id="WP_267773119.1">
    <property type="nucleotide sequence ID" value="NZ_JAPNKE010000002.1"/>
</dbReference>
<protein>
    <submittedName>
        <fullName evidence="2">Uncharacterized protein</fullName>
    </submittedName>
</protein>
<feature type="chain" id="PRO_5040833125" evidence="1">
    <location>
        <begin position="21"/>
        <end position="41"/>
    </location>
</feature>
<name>A0A9X3EU00_9BACT</name>